<evidence type="ECO:0000256" key="1">
    <source>
        <dbReference type="ARBA" id="ARBA00022737"/>
    </source>
</evidence>
<name>Q116T0_TRIEI</name>
<dbReference type="AlphaFoldDB" id="Q116T0"/>
<dbReference type="eggNOG" id="COG5635">
    <property type="taxonomic scope" value="Bacteria"/>
</dbReference>
<dbReference type="RefSeq" id="WP_011610880.1">
    <property type="nucleotide sequence ID" value="NC_008312.1"/>
</dbReference>
<proteinExistence type="predicted"/>
<dbReference type="Gene3D" id="3.40.50.300">
    <property type="entry name" value="P-loop containing nucleotide triphosphate hydrolases"/>
    <property type="match status" value="1"/>
</dbReference>
<feature type="domain" description="AAA+ ATPase" evidence="3">
    <location>
        <begin position="147"/>
        <end position="312"/>
    </location>
</feature>
<dbReference type="Pfam" id="PF24883">
    <property type="entry name" value="NPHP3_N"/>
    <property type="match status" value="1"/>
</dbReference>
<evidence type="ECO:0000259" key="3">
    <source>
        <dbReference type="SMART" id="SM00382"/>
    </source>
</evidence>
<organism evidence="4">
    <name type="scientific">Trichodesmium erythraeum (strain IMS101)</name>
    <dbReference type="NCBI Taxonomy" id="203124"/>
    <lineage>
        <taxon>Bacteria</taxon>
        <taxon>Bacillati</taxon>
        <taxon>Cyanobacteriota</taxon>
        <taxon>Cyanophyceae</taxon>
        <taxon>Oscillatoriophycideae</taxon>
        <taxon>Oscillatoriales</taxon>
        <taxon>Microcoleaceae</taxon>
        <taxon>Trichodesmium</taxon>
    </lineage>
</organism>
<dbReference type="EMBL" id="CP000393">
    <property type="protein sequence ID" value="ABG50494.1"/>
    <property type="molecule type" value="Genomic_DNA"/>
</dbReference>
<feature type="transmembrane region" description="Helical" evidence="2">
    <location>
        <begin position="43"/>
        <end position="65"/>
    </location>
</feature>
<dbReference type="InterPro" id="IPR027417">
    <property type="entry name" value="P-loop_NTPase"/>
</dbReference>
<evidence type="ECO:0000256" key="2">
    <source>
        <dbReference type="SAM" id="Phobius"/>
    </source>
</evidence>
<dbReference type="SMART" id="SM00382">
    <property type="entry name" value="AAA"/>
    <property type="match status" value="1"/>
</dbReference>
<keyword evidence="2" id="KW-0812">Transmembrane</keyword>
<dbReference type="STRING" id="203124.Tery_1132"/>
<dbReference type="InterPro" id="IPR003593">
    <property type="entry name" value="AAA+_ATPase"/>
</dbReference>
<sequence length="556" mass="64888">MLSIAEKEQKVLWRIFLTVISISLPIALNYLSSDNKLLKYLSYIVLFIWGILVIYLLFSGFIKYYKTRNTFRRLLTVRDKKVIDNYLTAVNQEVEFELGFDLKSNYVSLSGEPGNPNGLMSQQAYEEKGGSQRTNIANLDKYLLSPNKSRVFIYGPPGSGKSTTLYKALANYTKEFSESIGDFIPIFIHANDVEKVLNKHGKNITKILAFITNVYELNGKLSKPEFKDFIVLWNKKLSLNFVIIIDALDEFIDKSKRETLFDYLSILMKNSGNKTRWILSCREEEYKAYANTLQVANIRIKPMSVLQIKELLNKRLTSLQHDTLAQNQIRKTILTIINTNAEQESFLRNPYYLSLWLYQVSFSSDKSDFADTKNRIPSISSLHDLELKREILKGMDINPQNRFEKIEPVLFKYLLEVLSVLSFHLMRISLKIQQTSHYGVSISNDSIVNSLYEKYKYLKNDIVNFDKKISQRLAQYQSYELSVDKIQELKIIESDRQFIRILKILNTSQLQWQNLGLRSQNKFDFFIVIPSIMDLAEQYRLIELDANNDYFSRFFN</sequence>
<protein>
    <recommendedName>
        <fullName evidence="3">AAA+ ATPase domain-containing protein</fullName>
    </recommendedName>
</protein>
<dbReference type="InterPro" id="IPR056884">
    <property type="entry name" value="NPHP3-like_N"/>
</dbReference>
<dbReference type="OrthoDB" id="9778364at2"/>
<dbReference type="SUPFAM" id="SSF52540">
    <property type="entry name" value="P-loop containing nucleoside triphosphate hydrolases"/>
    <property type="match status" value="1"/>
</dbReference>
<feature type="transmembrane region" description="Helical" evidence="2">
    <location>
        <begin position="12"/>
        <end position="31"/>
    </location>
</feature>
<keyword evidence="1" id="KW-0677">Repeat</keyword>
<gene>
    <name evidence="4" type="ordered locus">Tery_1132</name>
</gene>
<dbReference type="HOGENOM" id="CLU_489954_0_0_3"/>
<dbReference type="KEGG" id="ter:Tery_1132"/>
<accession>Q116T0</accession>
<reference evidence="4" key="1">
    <citation type="submission" date="2006-06" db="EMBL/GenBank/DDBJ databases">
        <title>Complete sequence of Trichodesmium erythraeum IMS101.</title>
        <authorList>
            <consortium name="US DOE Joint Genome Institute"/>
            <person name="Copeland A."/>
            <person name="Lucas S."/>
            <person name="Lapidus A."/>
            <person name="Barry K."/>
            <person name="Detter J.C."/>
            <person name="Glavina del Rio T."/>
            <person name="Hammon N."/>
            <person name="Israni S."/>
            <person name="Dalin E."/>
            <person name="Tice H."/>
            <person name="Pitluck S."/>
            <person name="Kiss H."/>
            <person name="Munk A.C."/>
            <person name="Brettin T."/>
            <person name="Bruce D."/>
            <person name="Han C."/>
            <person name="Tapia R."/>
            <person name="Gilna P."/>
            <person name="Schmutz J."/>
            <person name="Larimer F."/>
            <person name="Land M."/>
            <person name="Hauser L."/>
            <person name="Kyrpides N."/>
            <person name="Kim E."/>
            <person name="Richardson P."/>
        </authorList>
    </citation>
    <scope>NUCLEOTIDE SEQUENCE [LARGE SCALE GENOMIC DNA]</scope>
    <source>
        <strain evidence="4">IMS101</strain>
    </source>
</reference>
<evidence type="ECO:0000313" key="4">
    <source>
        <dbReference type="EMBL" id="ABG50494.1"/>
    </source>
</evidence>
<keyword evidence="2" id="KW-1133">Transmembrane helix</keyword>
<keyword evidence="2" id="KW-0472">Membrane</keyword>